<dbReference type="NCBIfam" id="TIGR00095">
    <property type="entry name" value="16S rRNA (guanine(966)-N(2))-methyltransferase RsmD"/>
    <property type="match status" value="1"/>
</dbReference>
<reference evidence="3 4" key="1">
    <citation type="submission" date="2017-01" db="EMBL/GenBank/DDBJ databases">
        <title>The cable genome- insights into the physiology and evolution of filamentous bacteria capable of sulfide oxidation via long distance electron transfer.</title>
        <authorList>
            <person name="Schreiber L."/>
            <person name="Bjerg J.T."/>
            <person name="Boggild A."/>
            <person name="Van De Vossenberg J."/>
            <person name="Meysman F."/>
            <person name="Nielsen L.P."/>
            <person name="Schramm A."/>
            <person name="Kjeldsen K.U."/>
        </authorList>
    </citation>
    <scope>NUCLEOTIDE SEQUENCE [LARGE SCALE GENOMIC DNA]</scope>
    <source>
        <strain evidence="3">A1</strain>
    </source>
</reference>
<dbReference type="SUPFAM" id="SSF53335">
    <property type="entry name" value="S-adenosyl-L-methionine-dependent methyltransferases"/>
    <property type="match status" value="1"/>
</dbReference>
<dbReference type="Pfam" id="PF03602">
    <property type="entry name" value="Cons_hypoth95"/>
    <property type="match status" value="1"/>
</dbReference>
<organism evidence="3 4">
    <name type="scientific">Candidatus Electrothrix communis</name>
    <dbReference type="NCBI Taxonomy" id="1859133"/>
    <lineage>
        <taxon>Bacteria</taxon>
        <taxon>Pseudomonadati</taxon>
        <taxon>Thermodesulfobacteriota</taxon>
        <taxon>Desulfobulbia</taxon>
        <taxon>Desulfobulbales</taxon>
        <taxon>Desulfobulbaceae</taxon>
        <taxon>Candidatus Electrothrix</taxon>
    </lineage>
</organism>
<dbReference type="EMBL" id="MTKP01000463">
    <property type="protein sequence ID" value="RWX43074.1"/>
    <property type="molecule type" value="Genomic_DNA"/>
</dbReference>
<gene>
    <name evidence="3" type="ORF">VT98_14632</name>
</gene>
<comment type="caution">
    <text evidence="3">The sequence shown here is derived from an EMBL/GenBank/DDBJ whole genome shotgun (WGS) entry which is preliminary data.</text>
</comment>
<evidence type="ECO:0000313" key="3">
    <source>
        <dbReference type="EMBL" id="RWX43074.1"/>
    </source>
</evidence>
<dbReference type="InterPro" id="IPR002052">
    <property type="entry name" value="DNA_methylase_N6_adenine_CS"/>
</dbReference>
<dbReference type="InterPro" id="IPR029063">
    <property type="entry name" value="SAM-dependent_MTases_sf"/>
</dbReference>
<sequence>MRITGGSAKGRHLIGPKAGWRFIRPTGDRVREALFTLLGDEMVGSTVLDLYAGTGALGLEALSRGAETVVFVDQSRQALELIHSNLTNCFPTARASLQQLNLSQGDSLKRLIKKMPDQLLFDVVFLDPPYEKKLAEKTLAMVERRALLKDNGLVVAEERASEQLAEQYGTLTLASQRSYGETGIWLYRNNIVST</sequence>
<dbReference type="Proteomes" id="UP000288086">
    <property type="component" value="Unassembled WGS sequence"/>
</dbReference>
<dbReference type="PANTHER" id="PTHR43542">
    <property type="entry name" value="METHYLTRANSFERASE"/>
    <property type="match status" value="1"/>
</dbReference>
<dbReference type="CDD" id="cd02440">
    <property type="entry name" value="AdoMet_MTases"/>
    <property type="match status" value="1"/>
</dbReference>
<accession>A0A3S3QNJ9</accession>
<dbReference type="InterPro" id="IPR004398">
    <property type="entry name" value="RNA_MeTrfase_RsmD"/>
</dbReference>
<protein>
    <submittedName>
        <fullName evidence="3">16S rRNA (Guanine966-N2)-methyltransferase</fullName>
        <ecNumber evidence="3">2.1.1.171</ecNumber>
    </submittedName>
</protein>
<evidence type="ECO:0000313" key="4">
    <source>
        <dbReference type="Proteomes" id="UP000288086"/>
    </source>
</evidence>
<proteinExistence type="predicted"/>
<keyword evidence="1 3" id="KW-0489">Methyltransferase</keyword>
<dbReference type="GO" id="GO:0003676">
    <property type="term" value="F:nucleic acid binding"/>
    <property type="evidence" value="ECO:0007669"/>
    <property type="project" value="InterPro"/>
</dbReference>
<evidence type="ECO:0000256" key="1">
    <source>
        <dbReference type="ARBA" id="ARBA00022603"/>
    </source>
</evidence>
<evidence type="ECO:0000256" key="2">
    <source>
        <dbReference type="ARBA" id="ARBA00022679"/>
    </source>
</evidence>
<dbReference type="PROSITE" id="PS00092">
    <property type="entry name" value="N6_MTASE"/>
    <property type="match status" value="1"/>
</dbReference>
<name>A0A3S3QNJ9_9BACT</name>
<keyword evidence="2 3" id="KW-0808">Transferase</keyword>
<dbReference type="AlphaFoldDB" id="A0A3S3QNJ9"/>
<dbReference type="PANTHER" id="PTHR43542:SF1">
    <property type="entry name" value="METHYLTRANSFERASE"/>
    <property type="match status" value="1"/>
</dbReference>
<keyword evidence="4" id="KW-1185">Reference proteome</keyword>
<dbReference type="Gene3D" id="3.40.50.150">
    <property type="entry name" value="Vaccinia Virus protein VP39"/>
    <property type="match status" value="1"/>
</dbReference>
<dbReference type="GO" id="GO:0052913">
    <property type="term" value="F:16S rRNA (guanine(966)-N(2))-methyltransferase activity"/>
    <property type="evidence" value="ECO:0007669"/>
    <property type="project" value="UniProtKB-EC"/>
</dbReference>
<dbReference type="PIRSF" id="PIRSF004553">
    <property type="entry name" value="CHP00095"/>
    <property type="match status" value="1"/>
</dbReference>
<dbReference type="EC" id="2.1.1.171" evidence="3"/>